<comment type="subcellular location">
    <subcellularLocation>
        <location evidence="1">Cell membrane</location>
        <topology evidence="1">Multi-pass membrane protein</topology>
    </subcellularLocation>
</comment>
<evidence type="ECO:0000313" key="9">
    <source>
        <dbReference type="Proteomes" id="UP000199051"/>
    </source>
</evidence>
<dbReference type="Proteomes" id="UP000199051">
    <property type="component" value="Unassembled WGS sequence"/>
</dbReference>
<protein>
    <submittedName>
        <fullName evidence="8">Phospholipase_D-nuclease N-terminal</fullName>
    </submittedName>
</protein>
<reference evidence="9" key="1">
    <citation type="submission" date="2016-10" db="EMBL/GenBank/DDBJ databases">
        <authorList>
            <person name="Varghese N."/>
            <person name="Submissions S."/>
        </authorList>
    </citation>
    <scope>NUCLEOTIDE SEQUENCE [LARGE SCALE GENOMIC DNA]</scope>
    <source>
        <strain evidence="9">DSM 44260</strain>
    </source>
</reference>
<evidence type="ECO:0000256" key="5">
    <source>
        <dbReference type="ARBA" id="ARBA00023136"/>
    </source>
</evidence>
<feature type="transmembrane region" description="Helical" evidence="6">
    <location>
        <begin position="49"/>
        <end position="66"/>
    </location>
</feature>
<dbReference type="EMBL" id="FOGI01000012">
    <property type="protein sequence ID" value="SES40174.1"/>
    <property type="molecule type" value="Genomic_DNA"/>
</dbReference>
<evidence type="ECO:0000256" key="3">
    <source>
        <dbReference type="ARBA" id="ARBA00022692"/>
    </source>
</evidence>
<keyword evidence="9" id="KW-1185">Reference proteome</keyword>
<evidence type="ECO:0000259" key="7">
    <source>
        <dbReference type="Pfam" id="PF13396"/>
    </source>
</evidence>
<proteinExistence type="predicted"/>
<dbReference type="STRING" id="155974.SAMN04487818_112165"/>
<dbReference type="GO" id="GO:0005886">
    <property type="term" value="C:plasma membrane"/>
    <property type="evidence" value="ECO:0007669"/>
    <property type="project" value="UniProtKB-SubCell"/>
</dbReference>
<evidence type="ECO:0000256" key="4">
    <source>
        <dbReference type="ARBA" id="ARBA00022989"/>
    </source>
</evidence>
<evidence type="ECO:0000313" key="8">
    <source>
        <dbReference type="EMBL" id="SES40174.1"/>
    </source>
</evidence>
<evidence type="ECO:0000256" key="6">
    <source>
        <dbReference type="SAM" id="Phobius"/>
    </source>
</evidence>
<dbReference type="Pfam" id="PF13396">
    <property type="entry name" value="PLDc_N"/>
    <property type="match status" value="1"/>
</dbReference>
<dbReference type="AlphaFoldDB" id="A0A1H9X251"/>
<feature type="domain" description="Cardiolipin synthase N-terminal" evidence="7">
    <location>
        <begin position="25"/>
        <end position="68"/>
    </location>
</feature>
<keyword evidence="5 6" id="KW-0472">Membrane</keyword>
<accession>A0A1H9X251</accession>
<keyword evidence="3 6" id="KW-0812">Transmembrane</keyword>
<evidence type="ECO:0000256" key="1">
    <source>
        <dbReference type="ARBA" id="ARBA00004651"/>
    </source>
</evidence>
<evidence type="ECO:0000256" key="2">
    <source>
        <dbReference type="ARBA" id="ARBA00022475"/>
    </source>
</evidence>
<organism evidence="8 9">
    <name type="scientific">Actinokineospora terrae</name>
    <dbReference type="NCBI Taxonomy" id="155974"/>
    <lineage>
        <taxon>Bacteria</taxon>
        <taxon>Bacillati</taxon>
        <taxon>Actinomycetota</taxon>
        <taxon>Actinomycetes</taxon>
        <taxon>Pseudonocardiales</taxon>
        <taxon>Pseudonocardiaceae</taxon>
        <taxon>Actinokineospora</taxon>
    </lineage>
</organism>
<gene>
    <name evidence="8" type="ORF">SAMN04487818_112165</name>
</gene>
<keyword evidence="4 6" id="KW-1133">Transmembrane helix</keyword>
<name>A0A1H9X251_9PSEU</name>
<dbReference type="RefSeq" id="WP_092784279.1">
    <property type="nucleotide sequence ID" value="NZ_FOGI01000012.1"/>
</dbReference>
<keyword evidence="2" id="KW-1003">Cell membrane</keyword>
<dbReference type="InterPro" id="IPR027379">
    <property type="entry name" value="CLS_N"/>
</dbReference>
<sequence length="71" mass="7980">MSRKWSDLSRAQRTAVVTAGIVQLALAAWAWTDLAHRPAERVRGRKSCWAAVIAVDFAGPIAYWRWGRSAR</sequence>